<dbReference type="PANTHER" id="PTHR38011:SF7">
    <property type="entry name" value="2,5-DIAMINO-6-RIBOSYLAMINO-4(3H)-PYRIMIDINONE 5'-PHOSPHATE REDUCTASE"/>
    <property type="match status" value="1"/>
</dbReference>
<evidence type="ECO:0000256" key="1">
    <source>
        <dbReference type="ARBA" id="ARBA00005104"/>
    </source>
</evidence>
<organism evidence="5 6">
    <name type="scientific">Leptothoe spongobia TAU-MAC 1115</name>
    <dbReference type="NCBI Taxonomy" id="1967444"/>
    <lineage>
        <taxon>Bacteria</taxon>
        <taxon>Bacillati</taxon>
        <taxon>Cyanobacteriota</taxon>
        <taxon>Cyanophyceae</taxon>
        <taxon>Nodosilineales</taxon>
        <taxon>Cymatolegaceae</taxon>
        <taxon>Leptothoe</taxon>
        <taxon>Leptothoe spongobia</taxon>
    </lineage>
</organism>
<dbReference type="PANTHER" id="PTHR38011">
    <property type="entry name" value="DIHYDROFOLATE REDUCTASE FAMILY PROTEIN (AFU_ORTHOLOGUE AFUA_8G06820)"/>
    <property type="match status" value="1"/>
</dbReference>
<dbReference type="AlphaFoldDB" id="A0A947DL57"/>
<feature type="domain" description="Bacterial bifunctional deaminase-reductase C-terminal" evidence="4">
    <location>
        <begin position="16"/>
        <end position="236"/>
    </location>
</feature>
<dbReference type="InterPro" id="IPR024072">
    <property type="entry name" value="DHFR-like_dom_sf"/>
</dbReference>
<reference evidence="5" key="1">
    <citation type="submission" date="2020-11" db="EMBL/GenBank/DDBJ databases">
        <authorList>
            <person name="Konstantinou D."/>
            <person name="Gkelis S."/>
            <person name="Popin R."/>
            <person name="Fewer D."/>
            <person name="Sivonen K."/>
        </authorList>
    </citation>
    <scope>NUCLEOTIDE SEQUENCE</scope>
    <source>
        <strain evidence="5">TAU-MAC 1115</strain>
    </source>
</reference>
<dbReference type="GO" id="GO:0009231">
    <property type="term" value="P:riboflavin biosynthetic process"/>
    <property type="evidence" value="ECO:0007669"/>
    <property type="project" value="InterPro"/>
</dbReference>
<protein>
    <submittedName>
        <fullName evidence="5">RibD family protein</fullName>
    </submittedName>
</protein>
<dbReference type="Gene3D" id="3.40.430.10">
    <property type="entry name" value="Dihydrofolate Reductase, subunit A"/>
    <property type="match status" value="1"/>
</dbReference>
<reference evidence="5" key="2">
    <citation type="journal article" date="2021" name="Mar. Drugs">
        <title>Genome Reduction and Secondary Metabolism of the Marine Sponge-Associated Cyanobacterium Leptothoe.</title>
        <authorList>
            <person name="Konstantinou D."/>
            <person name="Popin R.V."/>
            <person name="Fewer D.P."/>
            <person name="Sivonen K."/>
            <person name="Gkelis S."/>
        </authorList>
    </citation>
    <scope>NUCLEOTIDE SEQUENCE</scope>
    <source>
        <strain evidence="5">TAU-MAC 1115</strain>
    </source>
</reference>
<evidence type="ECO:0000256" key="2">
    <source>
        <dbReference type="ARBA" id="ARBA00022857"/>
    </source>
</evidence>
<evidence type="ECO:0000256" key="3">
    <source>
        <dbReference type="ARBA" id="ARBA00023002"/>
    </source>
</evidence>
<keyword evidence="3" id="KW-0560">Oxidoreductase</keyword>
<dbReference type="Pfam" id="PF01872">
    <property type="entry name" value="RibD_C"/>
    <property type="match status" value="1"/>
</dbReference>
<comment type="pathway">
    <text evidence="1">Cofactor biosynthesis; riboflavin biosynthesis.</text>
</comment>
<dbReference type="EMBL" id="JADOES010000073">
    <property type="protein sequence ID" value="MBT9318015.1"/>
    <property type="molecule type" value="Genomic_DNA"/>
</dbReference>
<dbReference type="RefSeq" id="WP_215611077.1">
    <property type="nucleotide sequence ID" value="NZ_JADOES010000073.1"/>
</dbReference>
<sequence>MSSPALQSDASLYFRPHVTVVLAMSADGKISDAHRTAARFPSTADKHHLEQRITTVDATLLGADTLRAYGTTALIKDPALLEKRRQQHQCPQPIQIVCSLSGKLDSSMQFFRQPVTRWLLTTTTGAANWKGQAGFERLWIAPTVAPTVEMSHIFDWLQILTELKTFKIHHLLVMGGGRLVATLMAADLIDELWLTICPLIIGGAQAPTPCDGIGFSLANAPRLTLVSSHTIGDEVFLNYQRQR</sequence>
<dbReference type="Proteomes" id="UP000717364">
    <property type="component" value="Unassembled WGS sequence"/>
</dbReference>
<keyword evidence="6" id="KW-1185">Reference proteome</keyword>
<name>A0A947DL57_9CYAN</name>
<accession>A0A947DL57</accession>
<dbReference type="InterPro" id="IPR002734">
    <property type="entry name" value="RibDG_C"/>
</dbReference>
<proteinExistence type="predicted"/>
<evidence type="ECO:0000259" key="4">
    <source>
        <dbReference type="Pfam" id="PF01872"/>
    </source>
</evidence>
<dbReference type="SUPFAM" id="SSF53597">
    <property type="entry name" value="Dihydrofolate reductase-like"/>
    <property type="match status" value="1"/>
</dbReference>
<keyword evidence="2" id="KW-0521">NADP</keyword>
<comment type="caution">
    <text evidence="5">The sequence shown here is derived from an EMBL/GenBank/DDBJ whole genome shotgun (WGS) entry which is preliminary data.</text>
</comment>
<evidence type="ECO:0000313" key="6">
    <source>
        <dbReference type="Proteomes" id="UP000717364"/>
    </source>
</evidence>
<dbReference type="InterPro" id="IPR050765">
    <property type="entry name" value="Riboflavin_Biosynth_HTPR"/>
</dbReference>
<gene>
    <name evidence="5" type="ORF">IXB50_21605</name>
</gene>
<evidence type="ECO:0000313" key="5">
    <source>
        <dbReference type="EMBL" id="MBT9318015.1"/>
    </source>
</evidence>
<dbReference type="GO" id="GO:0008703">
    <property type="term" value="F:5-amino-6-(5-phosphoribosylamino)uracil reductase activity"/>
    <property type="evidence" value="ECO:0007669"/>
    <property type="project" value="InterPro"/>
</dbReference>